<dbReference type="GeneID" id="95967511"/>
<dbReference type="Proteomes" id="UP001451606">
    <property type="component" value="Chromosome"/>
</dbReference>
<reference evidence="1 2" key="1">
    <citation type="submission" date="2023-09" db="EMBL/GenBank/DDBJ databases">
        <authorList>
            <person name="Golyshina O.V."/>
            <person name="Lunev E.A."/>
            <person name="Bargiela R."/>
            <person name="Gaines M.C."/>
            <person name="Daum B."/>
            <person name="Bale N.J."/>
            <person name="Koenen M."/>
            <person name="Sinninghe Damst J.S."/>
            <person name="Yakimov M."/>
            <person name="Golyshin P.N."/>
        </authorList>
    </citation>
    <scope>NUCLEOTIDE SEQUENCE [LARGE SCALE GENOMIC DNA]</scope>
    <source>
        <strain evidence="1 2">M1</strain>
    </source>
</reference>
<gene>
    <name evidence="1" type="ORF">OXIME_000778</name>
</gene>
<accession>A0AAX4NGV7</accession>
<sequence>MPPLDFISYIEKSSAPFSNTKIFKFIYIIFEKRIMNVDYDYSFLNQIEIKFISSENDIGDDYDIFFAT</sequence>
<dbReference type="AlphaFoldDB" id="A0AAX4NGV7"/>
<name>A0AAX4NGV7_9ARCH</name>
<dbReference type="KEGG" id="omr:OXIME_000778"/>
<evidence type="ECO:0000313" key="2">
    <source>
        <dbReference type="Proteomes" id="UP001451606"/>
    </source>
</evidence>
<organism evidence="1 2">
    <name type="scientific">Oxyplasma meridianum</name>
    <dbReference type="NCBI Taxonomy" id="3073602"/>
    <lineage>
        <taxon>Archaea</taxon>
        <taxon>Methanobacteriati</taxon>
        <taxon>Thermoplasmatota</taxon>
        <taxon>Thermoplasmata</taxon>
        <taxon>Thermoplasmatales</taxon>
        <taxon>Thermoplasmataceae</taxon>
        <taxon>Oxyplasma</taxon>
    </lineage>
</organism>
<dbReference type="EMBL" id="CP133772">
    <property type="protein sequence ID" value="WYY00218.1"/>
    <property type="molecule type" value="Genomic_DNA"/>
</dbReference>
<evidence type="ECO:0000313" key="1">
    <source>
        <dbReference type="EMBL" id="WYY00218.1"/>
    </source>
</evidence>
<keyword evidence="2" id="KW-1185">Reference proteome</keyword>
<protein>
    <submittedName>
        <fullName evidence="1">Uncharacterized protein</fullName>
    </submittedName>
</protein>
<dbReference type="RefSeq" id="WP_393972167.1">
    <property type="nucleotide sequence ID" value="NZ_CP133772.1"/>
</dbReference>
<proteinExistence type="predicted"/>